<evidence type="ECO:0000256" key="2">
    <source>
        <dbReference type="ARBA" id="ARBA00022737"/>
    </source>
</evidence>
<reference evidence="6 7" key="1">
    <citation type="submission" date="2019-04" db="EMBL/GenBank/DDBJ databases">
        <authorList>
            <consortium name="Wellcome Sanger Institute Data Sharing"/>
        </authorList>
    </citation>
    <scope>NUCLEOTIDE SEQUENCE [LARGE SCALE GENOMIC DNA]</scope>
</reference>
<dbReference type="OrthoDB" id="6127264at2759"/>
<dbReference type="Ensembl" id="ENSSFOT00015049133.1">
    <property type="protein sequence ID" value="ENSSFOP00015052909.1"/>
    <property type="gene ID" value="ENSSFOG00015028954.1"/>
</dbReference>
<comment type="caution">
    <text evidence="4">Lacks conserved residue(s) required for the propagation of feature annotation.</text>
</comment>
<evidence type="ECO:0000256" key="1">
    <source>
        <dbReference type="ARBA" id="ARBA00022729"/>
    </source>
</evidence>
<evidence type="ECO:0000256" key="4">
    <source>
        <dbReference type="PROSITE-ProRule" id="PRU00302"/>
    </source>
</evidence>
<dbReference type="GeneTree" id="ENSGT00940000154967"/>
<reference evidence="6" key="3">
    <citation type="submission" date="2025-09" db="UniProtKB">
        <authorList>
            <consortium name="Ensembl"/>
        </authorList>
    </citation>
    <scope>IDENTIFICATION</scope>
</reference>
<feature type="domain" description="Sushi" evidence="5">
    <location>
        <begin position="24"/>
        <end position="87"/>
    </location>
</feature>
<dbReference type="PANTHER" id="PTHR45656:SF4">
    <property type="entry name" value="PROTEIN CBR-CLEC-78"/>
    <property type="match status" value="1"/>
</dbReference>
<dbReference type="InterPro" id="IPR035976">
    <property type="entry name" value="Sushi/SCR/CCP_sf"/>
</dbReference>
<sequence length="334" mass="37992">TSGSENVCVCVCNIWAVIFCYVPGSCGAPIPYPNMQLVEGHLTQQDLQEGSRLRYKCTMGYIRSGGTTSISYCKNGAWTHVDMECERKSCGSAGEILHGHYKYEGNLFGDKAFAVCNKGYQVVGFNYRQCLDMGWDGRDPVCEAVKCADPPEVVDGVWTGPIEGPFKYGTVITYQCRKGQLLGKSEMYCTFKGTWSSAPPQCKGTREEHDLMIFQLTASCAVTYQCEHEGTFSCSWYSSHIPSMTEHFWTLFANAHFTDCTQRYIFLNVLVSDQTCMTYQYFWHLNRSLSSCMHCLLVYIEYIYIYSFSRPFSPKQCTSDRKYNECFTSTERET</sequence>
<evidence type="ECO:0000313" key="7">
    <source>
        <dbReference type="Proteomes" id="UP000694397"/>
    </source>
</evidence>
<evidence type="ECO:0000259" key="5">
    <source>
        <dbReference type="PROSITE" id="PS50923"/>
    </source>
</evidence>
<reference evidence="6" key="2">
    <citation type="submission" date="2025-08" db="UniProtKB">
        <authorList>
            <consortium name="Ensembl"/>
        </authorList>
    </citation>
    <scope>IDENTIFICATION</scope>
</reference>
<accession>A0A8C9TLX6</accession>
<evidence type="ECO:0000313" key="6">
    <source>
        <dbReference type="Ensembl" id="ENSSFOP00015052909.1"/>
    </source>
</evidence>
<keyword evidence="1" id="KW-0732">Signal</keyword>
<keyword evidence="4" id="KW-0768">Sushi</keyword>
<keyword evidence="2" id="KW-0677">Repeat</keyword>
<feature type="domain" description="Sushi" evidence="5">
    <location>
        <begin position="88"/>
        <end position="144"/>
    </location>
</feature>
<protein>
    <recommendedName>
        <fullName evidence="5">Sushi domain-containing protein</fullName>
    </recommendedName>
</protein>
<proteinExistence type="predicted"/>
<keyword evidence="3" id="KW-1015">Disulfide bond</keyword>
<evidence type="ECO:0000256" key="3">
    <source>
        <dbReference type="ARBA" id="ARBA00023157"/>
    </source>
</evidence>
<dbReference type="AlphaFoldDB" id="A0A8C9TLX6"/>
<feature type="domain" description="Sushi" evidence="5">
    <location>
        <begin position="145"/>
        <end position="204"/>
    </location>
</feature>
<dbReference type="CDD" id="cd00033">
    <property type="entry name" value="CCP"/>
    <property type="match status" value="3"/>
</dbReference>
<dbReference type="SMART" id="SM00032">
    <property type="entry name" value="CCP"/>
    <property type="match status" value="3"/>
</dbReference>
<dbReference type="Pfam" id="PF00084">
    <property type="entry name" value="Sushi"/>
    <property type="match status" value="3"/>
</dbReference>
<dbReference type="InterPro" id="IPR000436">
    <property type="entry name" value="Sushi_SCR_CCP_dom"/>
</dbReference>
<dbReference type="SUPFAM" id="SSF57535">
    <property type="entry name" value="Complement control module/SCR domain"/>
    <property type="match status" value="3"/>
</dbReference>
<dbReference type="Gene3D" id="2.10.70.10">
    <property type="entry name" value="Complement Module, domain 1"/>
    <property type="match status" value="3"/>
</dbReference>
<organism evidence="6 7">
    <name type="scientific">Scleropages formosus</name>
    <name type="common">Asian bonytongue</name>
    <name type="synonym">Osteoglossum formosum</name>
    <dbReference type="NCBI Taxonomy" id="113540"/>
    <lineage>
        <taxon>Eukaryota</taxon>
        <taxon>Metazoa</taxon>
        <taxon>Chordata</taxon>
        <taxon>Craniata</taxon>
        <taxon>Vertebrata</taxon>
        <taxon>Euteleostomi</taxon>
        <taxon>Actinopterygii</taxon>
        <taxon>Neopterygii</taxon>
        <taxon>Teleostei</taxon>
        <taxon>Osteoglossocephala</taxon>
        <taxon>Osteoglossomorpha</taxon>
        <taxon>Osteoglossiformes</taxon>
        <taxon>Osteoglossidae</taxon>
        <taxon>Scleropages</taxon>
    </lineage>
</organism>
<dbReference type="PROSITE" id="PS50923">
    <property type="entry name" value="SUSHI"/>
    <property type="match status" value="3"/>
</dbReference>
<dbReference type="PANTHER" id="PTHR45656">
    <property type="entry name" value="PROTEIN CBR-CLEC-78"/>
    <property type="match status" value="1"/>
</dbReference>
<name>A0A8C9TLX6_SCLFO</name>
<dbReference type="Proteomes" id="UP000694397">
    <property type="component" value="Chromosome 19"/>
</dbReference>
<keyword evidence="7" id="KW-1185">Reference proteome</keyword>
<dbReference type="InterPro" id="IPR051277">
    <property type="entry name" value="SEZ6_CSMD_C4BPB_Regulators"/>
</dbReference>